<name>A0ABU9IBS8_9SPHN</name>
<comment type="caution">
    <text evidence="1">The sequence shown here is derived from an EMBL/GenBank/DDBJ whole genome shotgun (WGS) entry which is preliminary data.</text>
</comment>
<dbReference type="EMBL" id="JBBYHV010000001">
    <property type="protein sequence ID" value="MEL1249872.1"/>
    <property type="molecule type" value="Genomic_DNA"/>
</dbReference>
<proteinExistence type="predicted"/>
<dbReference type="Proteomes" id="UP001497045">
    <property type="component" value="Unassembled WGS sequence"/>
</dbReference>
<reference evidence="1 2" key="1">
    <citation type="submission" date="2024-04" db="EMBL/GenBank/DDBJ databases">
        <title>Aurantiacibacter sp. DGU6 16S ribosomal RNA gene Genome sequencing and assembly.</title>
        <authorList>
            <person name="Park S."/>
        </authorList>
    </citation>
    <scope>NUCLEOTIDE SEQUENCE [LARGE SCALE GENOMIC DNA]</scope>
    <source>
        <strain evidence="1 2">DGU6</strain>
    </source>
</reference>
<accession>A0ABU9IBS8</accession>
<organism evidence="1 2">
    <name type="scientific">Aurantiacibacter gilvus</name>
    <dbReference type="NCBI Taxonomy" id="3139141"/>
    <lineage>
        <taxon>Bacteria</taxon>
        <taxon>Pseudomonadati</taxon>
        <taxon>Pseudomonadota</taxon>
        <taxon>Alphaproteobacteria</taxon>
        <taxon>Sphingomonadales</taxon>
        <taxon>Erythrobacteraceae</taxon>
        <taxon>Aurantiacibacter</taxon>
    </lineage>
</organism>
<protein>
    <submittedName>
        <fullName evidence="1">DUF2939 domain-containing protein</fullName>
    </submittedName>
</protein>
<sequence length="167" mass="18238">MKKLPLLLAILFLTAIGWYFVSPWLAMKGVADAAMDGDTATLEERIDFDAMRASAREQLSDAVAAEQGRGGLLDVVGGVVAERVGREAIDRAITPTGVANIVRYGAPVVPLVPERYRSQEISWDVQREGLNSFRAFGTYEDGTPGPNLTFSRDGLGWTMTVFELPQF</sequence>
<keyword evidence="2" id="KW-1185">Reference proteome</keyword>
<dbReference type="Pfam" id="PF11159">
    <property type="entry name" value="DUF2939"/>
    <property type="match status" value="1"/>
</dbReference>
<evidence type="ECO:0000313" key="2">
    <source>
        <dbReference type="Proteomes" id="UP001497045"/>
    </source>
</evidence>
<gene>
    <name evidence="1" type="ORF">AAEO60_04220</name>
</gene>
<dbReference type="InterPro" id="IPR021330">
    <property type="entry name" value="DUF2939"/>
</dbReference>
<evidence type="ECO:0000313" key="1">
    <source>
        <dbReference type="EMBL" id="MEL1249872.1"/>
    </source>
</evidence>
<dbReference type="RefSeq" id="WP_341672395.1">
    <property type="nucleotide sequence ID" value="NZ_JBBYHV010000001.1"/>
</dbReference>